<dbReference type="AlphaFoldDB" id="A0A9D4J1U3"/>
<accession>A0A9D4J1U3</accession>
<dbReference type="EMBL" id="JAIWYP010000007">
    <property type="protein sequence ID" value="KAH3796626.1"/>
    <property type="molecule type" value="Genomic_DNA"/>
</dbReference>
<sequence length="71" mass="8053">MHQFVGKGCLVTQHDHERLLANINYNKTLLELVEMLGRLSSERTGSADFYKSKSIAIPQLPNIIRISTLNK</sequence>
<dbReference type="Proteomes" id="UP000828390">
    <property type="component" value="Unassembled WGS sequence"/>
</dbReference>
<organism evidence="1 2">
    <name type="scientific">Dreissena polymorpha</name>
    <name type="common">Zebra mussel</name>
    <name type="synonym">Mytilus polymorpha</name>
    <dbReference type="NCBI Taxonomy" id="45954"/>
    <lineage>
        <taxon>Eukaryota</taxon>
        <taxon>Metazoa</taxon>
        <taxon>Spiralia</taxon>
        <taxon>Lophotrochozoa</taxon>
        <taxon>Mollusca</taxon>
        <taxon>Bivalvia</taxon>
        <taxon>Autobranchia</taxon>
        <taxon>Heteroconchia</taxon>
        <taxon>Euheterodonta</taxon>
        <taxon>Imparidentia</taxon>
        <taxon>Neoheterodontei</taxon>
        <taxon>Myida</taxon>
        <taxon>Dreissenoidea</taxon>
        <taxon>Dreissenidae</taxon>
        <taxon>Dreissena</taxon>
    </lineage>
</organism>
<reference evidence="1" key="1">
    <citation type="journal article" date="2019" name="bioRxiv">
        <title>The Genome of the Zebra Mussel, Dreissena polymorpha: A Resource for Invasive Species Research.</title>
        <authorList>
            <person name="McCartney M.A."/>
            <person name="Auch B."/>
            <person name="Kono T."/>
            <person name="Mallez S."/>
            <person name="Zhang Y."/>
            <person name="Obille A."/>
            <person name="Becker A."/>
            <person name="Abrahante J.E."/>
            <person name="Garbe J."/>
            <person name="Badalamenti J.P."/>
            <person name="Herman A."/>
            <person name="Mangelson H."/>
            <person name="Liachko I."/>
            <person name="Sullivan S."/>
            <person name="Sone E.D."/>
            <person name="Koren S."/>
            <person name="Silverstein K.A.T."/>
            <person name="Beckman K.B."/>
            <person name="Gohl D.M."/>
        </authorList>
    </citation>
    <scope>NUCLEOTIDE SEQUENCE</scope>
    <source>
        <strain evidence="1">Duluth1</strain>
        <tissue evidence="1">Whole animal</tissue>
    </source>
</reference>
<protein>
    <submittedName>
        <fullName evidence="1">Uncharacterized protein</fullName>
    </submittedName>
</protein>
<proteinExistence type="predicted"/>
<reference evidence="1" key="2">
    <citation type="submission" date="2020-11" db="EMBL/GenBank/DDBJ databases">
        <authorList>
            <person name="McCartney M.A."/>
            <person name="Auch B."/>
            <person name="Kono T."/>
            <person name="Mallez S."/>
            <person name="Becker A."/>
            <person name="Gohl D.M."/>
            <person name="Silverstein K.A.T."/>
            <person name="Koren S."/>
            <person name="Bechman K.B."/>
            <person name="Herman A."/>
            <person name="Abrahante J.E."/>
            <person name="Garbe J."/>
        </authorList>
    </citation>
    <scope>NUCLEOTIDE SEQUENCE</scope>
    <source>
        <strain evidence="1">Duluth1</strain>
        <tissue evidence="1">Whole animal</tissue>
    </source>
</reference>
<keyword evidence="2" id="KW-1185">Reference proteome</keyword>
<name>A0A9D4J1U3_DREPO</name>
<evidence type="ECO:0000313" key="2">
    <source>
        <dbReference type="Proteomes" id="UP000828390"/>
    </source>
</evidence>
<evidence type="ECO:0000313" key="1">
    <source>
        <dbReference type="EMBL" id="KAH3796626.1"/>
    </source>
</evidence>
<gene>
    <name evidence="1" type="ORF">DPMN_150195</name>
</gene>
<comment type="caution">
    <text evidence="1">The sequence shown here is derived from an EMBL/GenBank/DDBJ whole genome shotgun (WGS) entry which is preliminary data.</text>
</comment>